<feature type="transmembrane region" description="Helical" evidence="9">
    <location>
        <begin position="12"/>
        <end position="30"/>
    </location>
</feature>
<organism evidence="11 12">
    <name type="scientific">Ornithinibacillus salinisoli</name>
    <dbReference type="NCBI Taxonomy" id="1848459"/>
    <lineage>
        <taxon>Bacteria</taxon>
        <taxon>Bacillati</taxon>
        <taxon>Bacillota</taxon>
        <taxon>Bacilli</taxon>
        <taxon>Bacillales</taxon>
        <taxon>Bacillaceae</taxon>
        <taxon>Ornithinibacillus</taxon>
    </lineage>
</organism>
<feature type="transmembrane region" description="Helical" evidence="9">
    <location>
        <begin position="351"/>
        <end position="377"/>
    </location>
</feature>
<dbReference type="Pfam" id="PF03553">
    <property type="entry name" value="Na_H_antiporter"/>
    <property type="match status" value="1"/>
</dbReference>
<gene>
    <name evidence="11" type="primary">nhaC</name>
    <name evidence="11" type="ORF">ACFSJF_02935</name>
</gene>
<evidence type="ECO:0000256" key="8">
    <source>
        <dbReference type="ARBA" id="ARBA00038435"/>
    </source>
</evidence>
<comment type="subcellular location">
    <subcellularLocation>
        <location evidence="1">Cell membrane</location>
        <topology evidence="1">Multi-pass membrane protein</topology>
    </subcellularLocation>
</comment>
<comment type="caution">
    <text evidence="11">The sequence shown here is derived from an EMBL/GenBank/DDBJ whole genome shotgun (WGS) entry which is preliminary data.</text>
</comment>
<keyword evidence="6 9" id="KW-1133">Transmembrane helix</keyword>
<keyword evidence="7 9" id="KW-0472">Membrane</keyword>
<dbReference type="InterPro" id="IPR052180">
    <property type="entry name" value="NhaC_Na-H+_Antiporter"/>
</dbReference>
<dbReference type="PANTHER" id="PTHR33451:SF3">
    <property type="entry name" value="MALATE-2H(+)_NA(+)-LACTATE ANTIPORTER"/>
    <property type="match status" value="1"/>
</dbReference>
<keyword evidence="12" id="KW-1185">Reference proteome</keyword>
<keyword evidence="5 9" id="KW-0812">Transmembrane</keyword>
<feature type="transmembrane region" description="Helical" evidence="9">
    <location>
        <begin position="308"/>
        <end position="330"/>
    </location>
</feature>
<dbReference type="InterPro" id="IPR018461">
    <property type="entry name" value="Na/H_Antiport_NhaC-like_C"/>
</dbReference>
<evidence type="ECO:0000256" key="9">
    <source>
        <dbReference type="SAM" id="Phobius"/>
    </source>
</evidence>
<comment type="similarity">
    <text evidence="8">Belongs to the NhaC Na(+)/H(+) (TC 2.A.35) antiporter family.</text>
</comment>
<keyword evidence="2" id="KW-0813">Transport</keyword>
<evidence type="ECO:0000256" key="7">
    <source>
        <dbReference type="ARBA" id="ARBA00023136"/>
    </source>
</evidence>
<feature type="transmembrane region" description="Helical" evidence="9">
    <location>
        <begin position="431"/>
        <end position="450"/>
    </location>
</feature>
<keyword evidence="3" id="KW-0050">Antiport</keyword>
<dbReference type="RefSeq" id="WP_377555903.1">
    <property type="nucleotide sequence ID" value="NZ_JBHUHQ010000005.1"/>
</dbReference>
<dbReference type="PANTHER" id="PTHR33451">
    <property type="entry name" value="MALATE-2H(+)/NA(+)-LACTATE ANTIPORTER"/>
    <property type="match status" value="1"/>
</dbReference>
<feature type="transmembrane region" description="Helical" evidence="9">
    <location>
        <begin position="66"/>
        <end position="88"/>
    </location>
</feature>
<protein>
    <submittedName>
        <fullName evidence="11">Na+/H+ antiporter NhaC</fullName>
    </submittedName>
</protein>
<proteinExistence type="inferred from homology"/>
<evidence type="ECO:0000256" key="4">
    <source>
        <dbReference type="ARBA" id="ARBA00022475"/>
    </source>
</evidence>
<feature type="transmembrane region" description="Helical" evidence="9">
    <location>
        <begin position="229"/>
        <end position="253"/>
    </location>
</feature>
<dbReference type="EMBL" id="JBHUHQ010000005">
    <property type="protein sequence ID" value="MFD2043239.1"/>
    <property type="molecule type" value="Genomic_DNA"/>
</dbReference>
<reference evidence="12" key="1">
    <citation type="journal article" date="2019" name="Int. J. Syst. Evol. Microbiol.">
        <title>The Global Catalogue of Microorganisms (GCM) 10K type strain sequencing project: providing services to taxonomists for standard genome sequencing and annotation.</title>
        <authorList>
            <consortium name="The Broad Institute Genomics Platform"/>
            <consortium name="The Broad Institute Genome Sequencing Center for Infectious Disease"/>
            <person name="Wu L."/>
            <person name="Ma J."/>
        </authorList>
    </citation>
    <scope>NUCLEOTIDE SEQUENCE [LARGE SCALE GENOMIC DNA]</scope>
    <source>
        <strain evidence="12">R28</strain>
    </source>
</reference>
<dbReference type="Proteomes" id="UP001597383">
    <property type="component" value="Unassembled WGS sequence"/>
</dbReference>
<evidence type="ECO:0000256" key="5">
    <source>
        <dbReference type="ARBA" id="ARBA00022692"/>
    </source>
</evidence>
<keyword evidence="4" id="KW-1003">Cell membrane</keyword>
<accession>A0ABW4VU82</accession>
<dbReference type="NCBIfam" id="TIGR00931">
    <property type="entry name" value="antiport_nhaC"/>
    <property type="match status" value="1"/>
</dbReference>
<sequence>MELNKDMSVSLAIIPIIALMTAAALSIFVWEAGMHFPLIIGIVAAACVAMICGSKWEDIQNMMVKGVSMALPAIFILLIIGTIVGSWIASGVIPTIIYYGLSIIKPEIFVPVVALVTGIVAVTLGSSFTSIATVGLAFMAIGQGLGFDPGLVAGAVISGAFFGDKLSPLSDTTNIAPAMAETDLFSHIKHMLWDTLPAFFVTIILYWIVSNTGSTSGTADANAIQDITTGLNGVFNIHPLLLLVPVLTIALMLMRTPAIPALMGVGMLGAILAVLTQGVSVSSIIQIMTSGYNGETGITALDTLLNRGGLTSMLGTVALVILATSLGGVLESSGAFEVLTRKMMKKVKSTGSLITSSILSTFVVAFASGAQYLAIILPARSFVNKYKEMGIDTKNLSRAVESAGTVGINLVPWGVPAFFVADNFGLSPAEFIPFAFFAFLVPLVNILFGFTGWTIAKKDYTGVTSNQKGEQSA</sequence>
<feature type="transmembrane region" description="Helical" evidence="9">
    <location>
        <begin position="36"/>
        <end position="54"/>
    </location>
</feature>
<name>A0ABW4VU82_9BACI</name>
<evidence type="ECO:0000313" key="11">
    <source>
        <dbReference type="EMBL" id="MFD2043239.1"/>
    </source>
</evidence>
<dbReference type="InterPro" id="IPR004770">
    <property type="entry name" value="Na/H_antiport_NhaC"/>
</dbReference>
<feature type="transmembrane region" description="Helical" evidence="9">
    <location>
        <begin position="265"/>
        <end position="288"/>
    </location>
</feature>
<evidence type="ECO:0000256" key="6">
    <source>
        <dbReference type="ARBA" id="ARBA00022989"/>
    </source>
</evidence>
<evidence type="ECO:0000259" key="10">
    <source>
        <dbReference type="Pfam" id="PF03553"/>
    </source>
</evidence>
<evidence type="ECO:0000256" key="2">
    <source>
        <dbReference type="ARBA" id="ARBA00022448"/>
    </source>
</evidence>
<feature type="domain" description="Na+/H+ antiporter NhaC-like C-terminal" evidence="10">
    <location>
        <begin position="159"/>
        <end position="453"/>
    </location>
</feature>
<evidence type="ECO:0000313" key="12">
    <source>
        <dbReference type="Proteomes" id="UP001597383"/>
    </source>
</evidence>
<feature type="transmembrane region" description="Helical" evidence="9">
    <location>
        <begin position="191"/>
        <end position="209"/>
    </location>
</feature>
<feature type="transmembrane region" description="Helical" evidence="9">
    <location>
        <begin position="108"/>
        <end position="141"/>
    </location>
</feature>
<evidence type="ECO:0000256" key="1">
    <source>
        <dbReference type="ARBA" id="ARBA00004651"/>
    </source>
</evidence>
<evidence type="ECO:0000256" key="3">
    <source>
        <dbReference type="ARBA" id="ARBA00022449"/>
    </source>
</evidence>